<dbReference type="STRING" id="883161.HMPREF9306_00564"/>
<dbReference type="AlphaFoldDB" id="S2W3Y0"/>
<dbReference type="InterPro" id="IPR003798">
    <property type="entry name" value="DNA_recombination_RmuC"/>
</dbReference>
<dbReference type="GO" id="GO:0006310">
    <property type="term" value="P:DNA recombination"/>
    <property type="evidence" value="ECO:0007669"/>
    <property type="project" value="UniProtKB-KW"/>
</dbReference>
<organism evidence="7 8">
    <name type="scientific">Propionimicrobium lymphophilum ACS-093-V-SCH5</name>
    <dbReference type="NCBI Taxonomy" id="883161"/>
    <lineage>
        <taxon>Bacteria</taxon>
        <taxon>Bacillati</taxon>
        <taxon>Actinomycetota</taxon>
        <taxon>Actinomycetes</taxon>
        <taxon>Propionibacteriales</taxon>
        <taxon>Propionibacteriaceae</taxon>
        <taxon>Propionimicrobium</taxon>
    </lineage>
</organism>
<dbReference type="EMBL" id="AGZR01000005">
    <property type="protein sequence ID" value="EPD33035.1"/>
    <property type="molecule type" value="Genomic_DNA"/>
</dbReference>
<evidence type="ECO:0000313" key="8">
    <source>
        <dbReference type="Proteomes" id="UP000014417"/>
    </source>
</evidence>
<sequence>MNTTQVIIVALIAMICVLLGLFLGSRRQQNPAPQTPQLEPVTAYLNRLNDQLKAVEKQQASFGAQLSEQVRTVVSTNENLRRETGALSNALRKPQVRGQWGELQLKRVVELAGMVDHCNFYTQDSVSTVDGRLRPDMKVLLGDGKFVYVDAKTPLTSFLDAQLSEDEAAKARLLAQFGNAVRSHVDQLSAKRYWRLDANSPEFVVLFLPSEALAAEALSQQPDLIEYAAERDVILASPTTLIAMLRAVSYGWKQAALADSAREVFETGRELYDRLGTLSNHLVKLGKSLTTSVKSYNDAIGSLESRVLVTARKFNEMKLADSGLEGPQALTASARQPQASELTSDSSD</sequence>
<dbReference type="Pfam" id="PF02646">
    <property type="entry name" value="RmuC"/>
    <property type="match status" value="1"/>
</dbReference>
<name>S2W3Y0_9ACTN</name>
<keyword evidence="4" id="KW-0233">DNA recombination</keyword>
<evidence type="ECO:0000256" key="4">
    <source>
        <dbReference type="ARBA" id="ARBA00023172"/>
    </source>
</evidence>
<dbReference type="PATRIC" id="fig|883161.3.peg.571"/>
<keyword evidence="6" id="KW-1133">Transmembrane helix</keyword>
<dbReference type="PANTHER" id="PTHR30563">
    <property type="entry name" value="DNA RECOMBINATION PROTEIN RMUC"/>
    <property type="match status" value="1"/>
</dbReference>
<dbReference type="HOGENOM" id="CLU_024057_1_1_11"/>
<accession>S2W3Y0</accession>
<protein>
    <recommendedName>
        <fullName evidence="9">DNA recombination protein RmuC</fullName>
    </recommendedName>
</protein>
<dbReference type="Proteomes" id="UP000014417">
    <property type="component" value="Unassembled WGS sequence"/>
</dbReference>
<comment type="caution">
    <text evidence="7">The sequence shown here is derived from an EMBL/GenBank/DDBJ whole genome shotgun (WGS) entry which is preliminary data.</text>
</comment>
<keyword evidence="8" id="KW-1185">Reference proteome</keyword>
<feature type="region of interest" description="Disordered" evidence="5">
    <location>
        <begin position="325"/>
        <end position="348"/>
    </location>
</feature>
<comment type="function">
    <text evidence="1">Involved in DNA recombination.</text>
</comment>
<feature type="compositionally biased region" description="Polar residues" evidence="5">
    <location>
        <begin position="330"/>
        <end position="348"/>
    </location>
</feature>
<evidence type="ECO:0000313" key="7">
    <source>
        <dbReference type="EMBL" id="EPD33035.1"/>
    </source>
</evidence>
<dbReference type="PANTHER" id="PTHR30563:SF0">
    <property type="entry name" value="DNA RECOMBINATION PROTEIN RMUC"/>
    <property type="match status" value="1"/>
</dbReference>
<evidence type="ECO:0000256" key="6">
    <source>
        <dbReference type="SAM" id="Phobius"/>
    </source>
</evidence>
<keyword evidence="6" id="KW-0472">Membrane</keyword>
<evidence type="ECO:0000256" key="1">
    <source>
        <dbReference type="ARBA" id="ARBA00003416"/>
    </source>
</evidence>
<evidence type="ECO:0000256" key="5">
    <source>
        <dbReference type="SAM" id="MobiDB-lite"/>
    </source>
</evidence>
<proteinExistence type="inferred from homology"/>
<reference evidence="7 8" key="1">
    <citation type="submission" date="2013-04" db="EMBL/GenBank/DDBJ databases">
        <title>The Genome Sequence of Propionimicrobium lymphophilum ACS-093-V-SCH5.</title>
        <authorList>
            <consortium name="The Broad Institute Genomics Platform"/>
            <person name="Earl A."/>
            <person name="Ward D."/>
            <person name="Feldgarden M."/>
            <person name="Gevers D."/>
            <person name="Saerens B."/>
            <person name="Vaneechoutte M."/>
            <person name="Walker B."/>
            <person name="Young S."/>
            <person name="Zeng Q."/>
            <person name="Gargeya S."/>
            <person name="Fitzgerald M."/>
            <person name="Haas B."/>
            <person name="Abouelleil A."/>
            <person name="Allen A.W."/>
            <person name="Alvarado L."/>
            <person name="Arachchi H.M."/>
            <person name="Berlin A.M."/>
            <person name="Chapman S.B."/>
            <person name="Gainer-Dewar J."/>
            <person name="Goldberg J."/>
            <person name="Griggs A."/>
            <person name="Gujja S."/>
            <person name="Hansen M."/>
            <person name="Howarth C."/>
            <person name="Imamovic A."/>
            <person name="Ireland A."/>
            <person name="Larimer J."/>
            <person name="McCowan C."/>
            <person name="Murphy C."/>
            <person name="Pearson M."/>
            <person name="Poon T.W."/>
            <person name="Priest M."/>
            <person name="Roberts A."/>
            <person name="Saif S."/>
            <person name="Shea T."/>
            <person name="Sisk P."/>
            <person name="Sykes S."/>
            <person name="Wortman J."/>
            <person name="Nusbaum C."/>
            <person name="Birren B."/>
        </authorList>
    </citation>
    <scope>NUCLEOTIDE SEQUENCE [LARGE SCALE GENOMIC DNA]</scope>
    <source>
        <strain evidence="7 8">ACS-093-V-SCH5</strain>
    </source>
</reference>
<keyword evidence="6" id="KW-0812">Transmembrane</keyword>
<feature type="transmembrane region" description="Helical" evidence="6">
    <location>
        <begin position="6"/>
        <end position="24"/>
    </location>
</feature>
<evidence type="ECO:0008006" key="9">
    <source>
        <dbReference type="Google" id="ProtNLM"/>
    </source>
</evidence>
<evidence type="ECO:0000256" key="3">
    <source>
        <dbReference type="ARBA" id="ARBA00023054"/>
    </source>
</evidence>
<evidence type="ECO:0000256" key="2">
    <source>
        <dbReference type="ARBA" id="ARBA00009840"/>
    </source>
</evidence>
<gene>
    <name evidence="7" type="ORF">HMPREF9306_00564</name>
</gene>
<keyword evidence="3" id="KW-0175">Coiled coil</keyword>
<comment type="similarity">
    <text evidence="2">Belongs to the RmuC family.</text>
</comment>
<dbReference type="RefSeq" id="WP_016455410.1">
    <property type="nucleotide sequence ID" value="NZ_KE150269.1"/>
</dbReference>
<dbReference type="OrthoDB" id="370725at2"/>